<keyword evidence="1" id="KW-1133">Transmembrane helix</keyword>
<gene>
    <name evidence="2" type="ORF">GX618_02570</name>
</gene>
<evidence type="ECO:0000313" key="2">
    <source>
        <dbReference type="EMBL" id="NLE31133.1"/>
    </source>
</evidence>
<keyword evidence="1" id="KW-0812">Transmembrane</keyword>
<dbReference type="Proteomes" id="UP000554004">
    <property type="component" value="Unassembled WGS sequence"/>
</dbReference>
<dbReference type="EMBL" id="JAAZAL010000097">
    <property type="protein sequence ID" value="NLE31133.1"/>
    <property type="molecule type" value="Genomic_DNA"/>
</dbReference>
<dbReference type="AlphaFoldDB" id="A0A847ET51"/>
<accession>A0A847ET51</accession>
<comment type="caution">
    <text evidence="2">The sequence shown here is derived from an EMBL/GenBank/DDBJ whole genome shotgun (WGS) entry which is preliminary data.</text>
</comment>
<keyword evidence="1" id="KW-0472">Membrane</keyword>
<name>A0A847ET51_9BACT</name>
<organism evidence="2 3">
    <name type="scientific">Candidatus Dojkabacteria bacterium</name>
    <dbReference type="NCBI Taxonomy" id="2099670"/>
    <lineage>
        <taxon>Bacteria</taxon>
        <taxon>Candidatus Dojkabacteria</taxon>
    </lineage>
</organism>
<sequence>MIFNEVWKYKGIILLPILILLLSISSSFAQSDLSIGVAPVSKNLELNPGEVYTDEIVFWNLSPTNDTYKVFVSGFEQIENQPGTAVILTPEDDALTPYSASKWVTVEKDFITLESNKNTKLKYTIEVPQDITDGEYTVEIFLISESNFQQAGTAAFASLASGTPIFIKIGDEFVENAELLKFVSDKKMYEDIDVIFYSRIKNLGDTHIRPTGEIIVENIFRQEVARIPFNKNTQSLLRDTMGDYEDFWNQSSYLSPNKAIAVGPMKASLLVTYRSFQPGFAVLNGETTFWIIPWKIIIAILIVIILAIIISTNKKKARKKNETN</sequence>
<evidence type="ECO:0000256" key="1">
    <source>
        <dbReference type="SAM" id="Phobius"/>
    </source>
</evidence>
<protein>
    <recommendedName>
        <fullName evidence="4">DUF916 domain-containing protein</fullName>
    </recommendedName>
</protein>
<evidence type="ECO:0008006" key="4">
    <source>
        <dbReference type="Google" id="ProtNLM"/>
    </source>
</evidence>
<reference evidence="2 3" key="1">
    <citation type="journal article" date="2020" name="Biotechnol. Biofuels">
        <title>New insights from the biogas microbiome by comprehensive genome-resolved metagenomics of nearly 1600 species originating from multiple anaerobic digesters.</title>
        <authorList>
            <person name="Campanaro S."/>
            <person name="Treu L."/>
            <person name="Rodriguez-R L.M."/>
            <person name="Kovalovszki A."/>
            <person name="Ziels R.M."/>
            <person name="Maus I."/>
            <person name="Zhu X."/>
            <person name="Kougias P.G."/>
            <person name="Basile A."/>
            <person name="Luo G."/>
            <person name="Schluter A."/>
            <person name="Konstantinidis K.T."/>
            <person name="Angelidaki I."/>
        </authorList>
    </citation>
    <scope>NUCLEOTIDE SEQUENCE [LARGE SCALE GENOMIC DNA]</scope>
    <source>
        <strain evidence="2">AS06rmzACSIP_421</strain>
    </source>
</reference>
<proteinExistence type="predicted"/>
<evidence type="ECO:0000313" key="3">
    <source>
        <dbReference type="Proteomes" id="UP000554004"/>
    </source>
</evidence>
<feature type="transmembrane region" description="Helical" evidence="1">
    <location>
        <begin position="289"/>
        <end position="310"/>
    </location>
</feature>